<dbReference type="EMBL" id="JAAKZW010000124">
    <property type="protein sequence ID" value="NGO78923.1"/>
    <property type="molecule type" value="Genomic_DNA"/>
</dbReference>
<evidence type="ECO:0000313" key="2">
    <source>
        <dbReference type="EMBL" id="NGO78923.1"/>
    </source>
</evidence>
<evidence type="ECO:0000313" key="3">
    <source>
        <dbReference type="Proteomes" id="UP000481109"/>
    </source>
</evidence>
<reference evidence="2 3" key="1">
    <citation type="submission" date="2020-02" db="EMBL/GenBank/DDBJ databases">
        <title>Whole-genome analyses of novel actinobacteria.</title>
        <authorList>
            <person name="Sahin N."/>
            <person name="Tokatli A."/>
        </authorList>
    </citation>
    <scope>NUCLEOTIDE SEQUENCE [LARGE SCALE GENOMIC DNA]</scope>
    <source>
        <strain evidence="2 3">YC504</strain>
    </source>
</reference>
<keyword evidence="3" id="KW-1185">Reference proteome</keyword>
<evidence type="ECO:0000256" key="1">
    <source>
        <dbReference type="SAM" id="MobiDB-lite"/>
    </source>
</evidence>
<name>A0A6G4XNX4_9ACTN</name>
<proteinExistence type="predicted"/>
<dbReference type="Proteomes" id="UP000481109">
    <property type="component" value="Unassembled WGS sequence"/>
</dbReference>
<feature type="region of interest" description="Disordered" evidence="1">
    <location>
        <begin position="1"/>
        <end position="20"/>
    </location>
</feature>
<dbReference type="RefSeq" id="WP_165334372.1">
    <property type="nucleotide sequence ID" value="NZ_JAAKZW010000124.1"/>
</dbReference>
<comment type="caution">
    <text evidence="2">The sequence shown here is derived from an EMBL/GenBank/DDBJ whole genome shotgun (WGS) entry which is preliminary data.</text>
</comment>
<accession>A0A6G4XNX4</accession>
<dbReference type="AlphaFoldDB" id="A0A6G4XNX4"/>
<sequence>MGTTTLIGTEGGREDPQLPNDNAPFASLRPRLGDHAVHIATRALPPVWRALGLPTAAGALRHYLRGTGRPYRLDARALLALPVVRTAVDAQLDRWRAEASALGPGSYPADSGWRGVSIHRRGSADLWLALRGVQYRLTGTVDVPAHGARPTVTYRFQAHKSWNFDRGESEYGIPFTPFARLHETGLAREFEAEGELDGLVDSG</sequence>
<gene>
    <name evidence="2" type="ORF">G6045_25160</name>
</gene>
<organism evidence="2 3">
    <name type="scientific">Streptomyces mesophilus</name>
    <dbReference type="NCBI Taxonomy" id="1775132"/>
    <lineage>
        <taxon>Bacteria</taxon>
        <taxon>Bacillati</taxon>
        <taxon>Actinomycetota</taxon>
        <taxon>Actinomycetes</taxon>
        <taxon>Kitasatosporales</taxon>
        <taxon>Streptomycetaceae</taxon>
        <taxon>Streptomyces</taxon>
    </lineage>
</organism>
<protein>
    <submittedName>
        <fullName evidence="2">Uncharacterized protein</fullName>
    </submittedName>
</protein>